<evidence type="ECO:0000313" key="2">
    <source>
        <dbReference type="EMBL" id="TDY51143.1"/>
    </source>
</evidence>
<dbReference type="CDD" id="cd13426">
    <property type="entry name" value="Peptidase_G1"/>
    <property type="match status" value="1"/>
</dbReference>
<dbReference type="EMBL" id="SORF01000001">
    <property type="protein sequence ID" value="TDY51143.1"/>
    <property type="molecule type" value="Genomic_DNA"/>
</dbReference>
<dbReference type="InterPro" id="IPR000250">
    <property type="entry name" value="Peptidase_G1"/>
</dbReference>
<dbReference type="InterPro" id="IPR038656">
    <property type="entry name" value="Peptidase_G1_sf"/>
</dbReference>
<protein>
    <submittedName>
        <fullName evidence="2">Peptidase A4-like protein</fullName>
    </submittedName>
</protein>
<evidence type="ECO:0000256" key="1">
    <source>
        <dbReference type="PIRSR" id="PIRSR600250-50"/>
    </source>
</evidence>
<dbReference type="Gene3D" id="2.60.120.700">
    <property type="entry name" value="Peptidase G1"/>
    <property type="match status" value="1"/>
</dbReference>
<dbReference type="GO" id="GO:0006508">
    <property type="term" value="P:proteolysis"/>
    <property type="evidence" value="ECO:0007669"/>
    <property type="project" value="InterPro"/>
</dbReference>
<dbReference type="InterPro" id="IPR013320">
    <property type="entry name" value="ConA-like_dom_sf"/>
</dbReference>
<dbReference type="Pfam" id="PF01828">
    <property type="entry name" value="Peptidase_A4"/>
    <property type="match status" value="1"/>
</dbReference>
<sequence>MMSMNLFDKEEGNLAMYSKRRIIVRSGLAVGAAAACFLGVDSIHRSMQTQARLTYDHSRFAAHMAQTSPYMDLALPVGTQGSANWSGYIANPNGSNGYTSATGNWVVPTISGADGAMAAQWIGLGGVENADLLQIGTTEQMMNGQEEADVFWEKLPAAAHSIMSIPVGSSVAASIEKGGGSDWVLSIQVKTPSGQTENKNVSVSISNQYAANIGTSAEWISEDPSTVQGNLYPLANAGTVQFTNATVDGQPISASGNSVQPVAMVDQTGNVLISPSNLGSDGESFSTSTLNTTSSAAGNGYGIGAEGGWSPGWSQWSVSGYGGRHHQGASGWSGWTPGGSWSISIPTSAGNGYAIQFSWSWQ</sequence>
<name>A0A4R8LTT9_9BACL</name>
<keyword evidence="3" id="KW-1185">Reference proteome</keyword>
<evidence type="ECO:0000313" key="3">
    <source>
        <dbReference type="Proteomes" id="UP000294581"/>
    </source>
</evidence>
<dbReference type="GO" id="GO:0070007">
    <property type="term" value="F:glutamic-type endopeptidase activity"/>
    <property type="evidence" value="ECO:0007669"/>
    <property type="project" value="InterPro"/>
</dbReference>
<comment type="caution">
    <text evidence="2">The sequence shown here is derived from an EMBL/GenBank/DDBJ whole genome shotgun (WGS) entry which is preliminary data.</text>
</comment>
<gene>
    <name evidence="2" type="ORF">C7445_101138</name>
</gene>
<dbReference type="Proteomes" id="UP000294581">
    <property type="component" value="Unassembled WGS sequence"/>
</dbReference>
<dbReference type="PANTHER" id="PTHR37536:SF1">
    <property type="entry name" value="ASPERGILLOPEPSIN, PUTAITVE (AFU_ORTHOLOGUE AFUA_7G01200)"/>
    <property type="match status" value="1"/>
</dbReference>
<dbReference type="SUPFAM" id="SSF49899">
    <property type="entry name" value="Concanavalin A-like lectins/glucanases"/>
    <property type="match status" value="1"/>
</dbReference>
<dbReference type="AlphaFoldDB" id="A0A4R8LTT9"/>
<feature type="active site" description="Proton acceptor" evidence="1">
    <location>
        <position position="222"/>
    </location>
</feature>
<accession>A0A4R8LTT9</accession>
<dbReference type="PANTHER" id="PTHR37536">
    <property type="entry name" value="PUTATIVE (AFU_ORTHOLOGUE AFUA_3G02970)-RELATED"/>
    <property type="match status" value="1"/>
</dbReference>
<reference evidence="2 3" key="1">
    <citation type="submission" date="2019-03" db="EMBL/GenBank/DDBJ databases">
        <title>Genomic Encyclopedia of Type Strains, Phase IV (KMG-IV): sequencing the most valuable type-strain genomes for metagenomic binning, comparative biology and taxonomic classification.</title>
        <authorList>
            <person name="Goeker M."/>
        </authorList>
    </citation>
    <scope>NUCLEOTIDE SEQUENCE [LARGE SCALE GENOMIC DNA]</scope>
    <source>
        <strain evidence="2 3">DSM 17974</strain>
    </source>
</reference>
<proteinExistence type="predicted"/>
<organism evidence="2 3">
    <name type="scientific">Alicyclobacillus sacchari</name>
    <dbReference type="NCBI Taxonomy" id="392010"/>
    <lineage>
        <taxon>Bacteria</taxon>
        <taxon>Bacillati</taxon>
        <taxon>Bacillota</taxon>
        <taxon>Bacilli</taxon>
        <taxon>Bacillales</taxon>
        <taxon>Alicyclobacillaceae</taxon>
        <taxon>Alicyclobacillus</taxon>
    </lineage>
</organism>